<feature type="region of interest" description="Disordered" evidence="1">
    <location>
        <begin position="68"/>
        <end position="87"/>
    </location>
</feature>
<evidence type="ECO:0000313" key="3">
    <source>
        <dbReference type="EMBL" id="KAF4612136.1"/>
    </source>
</evidence>
<dbReference type="PROSITE" id="PS00036">
    <property type="entry name" value="BZIP_BASIC"/>
    <property type="match status" value="1"/>
</dbReference>
<feature type="region of interest" description="Disordered" evidence="1">
    <location>
        <begin position="145"/>
        <end position="189"/>
    </location>
</feature>
<dbReference type="SMART" id="SM00338">
    <property type="entry name" value="BRLZ"/>
    <property type="match status" value="1"/>
</dbReference>
<proteinExistence type="predicted"/>
<feature type="domain" description="BZIP" evidence="2">
    <location>
        <begin position="169"/>
        <end position="220"/>
    </location>
</feature>
<dbReference type="SUPFAM" id="SSF57959">
    <property type="entry name" value="Leucine zipper domain"/>
    <property type="match status" value="1"/>
</dbReference>
<accession>A0A8H4QJU9</accession>
<dbReference type="InterPro" id="IPR046347">
    <property type="entry name" value="bZIP_sf"/>
</dbReference>
<feature type="compositionally biased region" description="Basic residues" evidence="1">
    <location>
        <begin position="174"/>
        <end position="189"/>
    </location>
</feature>
<dbReference type="Gene3D" id="3.30.160.60">
    <property type="entry name" value="Classic Zinc Finger"/>
    <property type="match status" value="1"/>
</dbReference>
<keyword evidence="4" id="KW-1185">Reference proteome</keyword>
<dbReference type="InterPro" id="IPR004827">
    <property type="entry name" value="bZIP"/>
</dbReference>
<evidence type="ECO:0000256" key="1">
    <source>
        <dbReference type="SAM" id="MobiDB-lite"/>
    </source>
</evidence>
<reference evidence="3 4" key="1">
    <citation type="submission" date="2019-12" db="EMBL/GenBank/DDBJ databases">
        <authorList>
            <person name="Floudas D."/>
            <person name="Bentzer J."/>
            <person name="Ahren D."/>
            <person name="Johansson T."/>
            <person name="Persson P."/>
            <person name="Tunlid A."/>
        </authorList>
    </citation>
    <scope>NUCLEOTIDE SEQUENCE [LARGE SCALE GENOMIC DNA]</scope>
    <source>
        <strain evidence="3 4">CBS 102.39</strain>
    </source>
</reference>
<evidence type="ECO:0000259" key="2">
    <source>
        <dbReference type="PROSITE" id="PS50217"/>
    </source>
</evidence>
<dbReference type="GO" id="GO:0003700">
    <property type="term" value="F:DNA-binding transcription factor activity"/>
    <property type="evidence" value="ECO:0007669"/>
    <property type="project" value="InterPro"/>
</dbReference>
<gene>
    <name evidence="3" type="ORF">D9613_004522</name>
</gene>
<dbReference type="AlphaFoldDB" id="A0A8H4QJU9"/>
<sequence length="234" mass="26561">MMPAEAYNQDAMQPYKQEYEEHFDLSGMANMGGAMDSEASLNGVTMYGASSTAISTPNFQTYYNGGHSHSNSLSSDSGSSISGITHTSRNHPAIETYNTTRVTQTYANTIPRQINQRLEGHRVSSRAPGPSHPRPTPMLLVSSYQRDNSHSEDDDEDLLEPPEENATEEEKAAYKRRKNTLSARRSRKRKALQLEQLEDSVTRLTREKNDWMERALTMERWLKHHKIPVPQFET</sequence>
<name>A0A8H4QJU9_9AGAR</name>
<feature type="compositionally biased region" description="Acidic residues" evidence="1">
    <location>
        <begin position="152"/>
        <end position="167"/>
    </location>
</feature>
<dbReference type="EMBL" id="JAACJL010000057">
    <property type="protein sequence ID" value="KAF4612136.1"/>
    <property type="molecule type" value="Genomic_DNA"/>
</dbReference>
<protein>
    <recommendedName>
        <fullName evidence="2">BZIP domain-containing protein</fullName>
    </recommendedName>
</protein>
<comment type="caution">
    <text evidence="3">The sequence shown here is derived from an EMBL/GenBank/DDBJ whole genome shotgun (WGS) entry which is preliminary data.</text>
</comment>
<dbReference type="Pfam" id="PF07716">
    <property type="entry name" value="bZIP_2"/>
    <property type="match status" value="1"/>
</dbReference>
<dbReference type="Proteomes" id="UP000521872">
    <property type="component" value="Unassembled WGS sequence"/>
</dbReference>
<organism evidence="3 4">
    <name type="scientific">Agrocybe pediades</name>
    <dbReference type="NCBI Taxonomy" id="84607"/>
    <lineage>
        <taxon>Eukaryota</taxon>
        <taxon>Fungi</taxon>
        <taxon>Dikarya</taxon>
        <taxon>Basidiomycota</taxon>
        <taxon>Agaricomycotina</taxon>
        <taxon>Agaricomycetes</taxon>
        <taxon>Agaricomycetidae</taxon>
        <taxon>Agaricales</taxon>
        <taxon>Agaricineae</taxon>
        <taxon>Strophariaceae</taxon>
        <taxon>Agrocybe</taxon>
    </lineage>
</organism>
<dbReference type="PROSITE" id="PS50217">
    <property type="entry name" value="BZIP"/>
    <property type="match status" value="1"/>
</dbReference>
<dbReference type="CDD" id="cd12193">
    <property type="entry name" value="bZIP_GCN4"/>
    <property type="match status" value="1"/>
</dbReference>
<evidence type="ECO:0000313" key="4">
    <source>
        <dbReference type="Proteomes" id="UP000521872"/>
    </source>
</evidence>